<feature type="signal peptide" evidence="6">
    <location>
        <begin position="1"/>
        <end position="19"/>
    </location>
</feature>
<comment type="similarity">
    <text evidence="3 4">Belongs to the arginase family.</text>
</comment>
<dbReference type="PROSITE" id="PS01053">
    <property type="entry name" value="ARGINASE_1"/>
    <property type="match status" value="1"/>
</dbReference>
<reference evidence="8" key="1">
    <citation type="submission" date="2019-04" db="EMBL/GenBank/DDBJ databases">
        <title>Sequencing of skin fungus with MAO and IRED activity.</title>
        <authorList>
            <person name="Marsaioli A.J."/>
            <person name="Bonatto J.M.C."/>
            <person name="Reis Junior O."/>
        </authorList>
    </citation>
    <scope>NUCLEOTIDE SEQUENCE</scope>
    <source>
        <strain evidence="8">28M1</strain>
    </source>
</reference>
<evidence type="ECO:0000259" key="7">
    <source>
        <dbReference type="SMART" id="SM01117"/>
    </source>
</evidence>
<dbReference type="OrthoDB" id="288726at2759"/>
<dbReference type="EMBL" id="SWKV01000060">
    <property type="protein sequence ID" value="KAF3035246.1"/>
    <property type="molecule type" value="Genomic_DNA"/>
</dbReference>
<dbReference type="Gene3D" id="3.10.120.10">
    <property type="entry name" value="Cytochrome b5-like heme/steroid binding domain"/>
    <property type="match status" value="1"/>
</dbReference>
<keyword evidence="1" id="KW-0479">Metal-binding</keyword>
<keyword evidence="2 4" id="KW-0378">Hydrolase</keyword>
<dbReference type="PANTHER" id="PTHR11358">
    <property type="entry name" value="ARGINASE/AGMATINASE"/>
    <property type="match status" value="1"/>
</dbReference>
<feature type="compositionally biased region" description="Basic and acidic residues" evidence="5">
    <location>
        <begin position="368"/>
        <end position="377"/>
    </location>
</feature>
<gene>
    <name evidence="8" type="ORF">E8E12_007090</name>
</gene>
<evidence type="ECO:0000256" key="4">
    <source>
        <dbReference type="RuleBase" id="RU003684"/>
    </source>
</evidence>
<organism evidence="8 9">
    <name type="scientific">Didymella heteroderae</name>
    <dbReference type="NCBI Taxonomy" id="1769908"/>
    <lineage>
        <taxon>Eukaryota</taxon>
        <taxon>Fungi</taxon>
        <taxon>Dikarya</taxon>
        <taxon>Ascomycota</taxon>
        <taxon>Pezizomycotina</taxon>
        <taxon>Dothideomycetes</taxon>
        <taxon>Pleosporomycetidae</taxon>
        <taxon>Pleosporales</taxon>
        <taxon>Pleosporineae</taxon>
        <taxon>Didymellaceae</taxon>
        <taxon>Didymella</taxon>
    </lineage>
</organism>
<evidence type="ECO:0000256" key="5">
    <source>
        <dbReference type="SAM" id="MobiDB-lite"/>
    </source>
</evidence>
<feature type="region of interest" description="Disordered" evidence="5">
    <location>
        <begin position="350"/>
        <end position="387"/>
    </location>
</feature>
<protein>
    <recommendedName>
        <fullName evidence="7">Cytochrome b5 heme-binding domain-containing protein</fullName>
    </recommendedName>
</protein>
<keyword evidence="9" id="KW-1185">Reference proteome</keyword>
<evidence type="ECO:0000256" key="3">
    <source>
        <dbReference type="PROSITE-ProRule" id="PRU00742"/>
    </source>
</evidence>
<dbReference type="GO" id="GO:0046872">
    <property type="term" value="F:metal ion binding"/>
    <property type="evidence" value="ECO:0007669"/>
    <property type="project" value="UniProtKB-KW"/>
</dbReference>
<keyword evidence="6" id="KW-0732">Signal</keyword>
<dbReference type="InterPro" id="IPR001199">
    <property type="entry name" value="Cyt_B5-like_heme/steroid-bd"/>
</dbReference>
<name>A0A9P4WKJ8_9PLEO</name>
<accession>A0A9P4WKJ8</accession>
<evidence type="ECO:0000256" key="2">
    <source>
        <dbReference type="ARBA" id="ARBA00022801"/>
    </source>
</evidence>
<feature type="domain" description="Cytochrome b5 heme-binding" evidence="7">
    <location>
        <begin position="391"/>
        <end position="486"/>
    </location>
</feature>
<evidence type="ECO:0000313" key="8">
    <source>
        <dbReference type="EMBL" id="KAF3035246.1"/>
    </source>
</evidence>
<dbReference type="InterPro" id="IPR036400">
    <property type="entry name" value="Cyt_B5-like_heme/steroid_sf"/>
</dbReference>
<dbReference type="Proteomes" id="UP000758155">
    <property type="component" value="Unassembled WGS sequence"/>
</dbReference>
<proteinExistence type="inferred from homology"/>
<dbReference type="InterPro" id="IPR023696">
    <property type="entry name" value="Ureohydrolase_dom_sf"/>
</dbReference>
<dbReference type="AlphaFoldDB" id="A0A9P4WKJ8"/>
<dbReference type="SMART" id="SM01117">
    <property type="entry name" value="Cyt-b5"/>
    <property type="match status" value="1"/>
</dbReference>
<feature type="compositionally biased region" description="Polar residues" evidence="5">
    <location>
        <begin position="351"/>
        <end position="366"/>
    </location>
</feature>
<evidence type="ECO:0000256" key="1">
    <source>
        <dbReference type="ARBA" id="ARBA00022723"/>
    </source>
</evidence>
<dbReference type="GO" id="GO:0033389">
    <property type="term" value="P:putrescine biosynthetic process from arginine, via agmatine"/>
    <property type="evidence" value="ECO:0007669"/>
    <property type="project" value="TreeGrafter"/>
</dbReference>
<feature type="chain" id="PRO_5040505616" description="Cytochrome b5 heme-binding domain-containing protein" evidence="6">
    <location>
        <begin position="20"/>
        <end position="494"/>
    </location>
</feature>
<dbReference type="SUPFAM" id="SSF55856">
    <property type="entry name" value="Cytochrome b5-like heme/steroid binding domain"/>
    <property type="match status" value="1"/>
</dbReference>
<dbReference type="SUPFAM" id="SSF52768">
    <property type="entry name" value="Arginase/deacetylase"/>
    <property type="match status" value="1"/>
</dbReference>
<dbReference type="InterPro" id="IPR020855">
    <property type="entry name" value="Ureohydrolase_Mn_BS"/>
</dbReference>
<dbReference type="GO" id="GO:0008783">
    <property type="term" value="F:agmatinase activity"/>
    <property type="evidence" value="ECO:0007669"/>
    <property type="project" value="TreeGrafter"/>
</dbReference>
<dbReference type="Gene3D" id="3.40.800.10">
    <property type="entry name" value="Ureohydrolase domain"/>
    <property type="match status" value="1"/>
</dbReference>
<dbReference type="PRINTS" id="PR00116">
    <property type="entry name" value="ARGINASE"/>
</dbReference>
<sequence length="494" mass="53479">MFSKLSWSGLFAVLAVADAREIRFPSISGFTADQAVMGVITPDIHQGKFGGLSTYANLPYVHCLSADGEDVEKFDIAILGAPFDTGVTARPGTRFGPSGIRRGSSRISADGSWSIYTGENTFVDWAKIVDCGDAPLTFLDNTVALKQLDQAHNVISARKTNSSEFTVPRIVTLGGDHTTTLSALRSTHNHWGPVSVIHFDSHIDTWDPKVLGGGISHYAGVNHGTFLHIAHEEGLIRNTSIHAGIRAPVVRPKGDVRNDVRCGFEIVRARDIDRMGIPGIINSLKKRVAGSKVYISVDIDVLDPAYAPATGTAEVGGWTTRELLSILDGLGGLEVVGADVVEVAPVYDNAGETTTSPEQHQHNMSGTEEPKKERFAPKEPVTLNPPKDDIITREHLAKCDGTNEGYPTLVGIKGDVFDVSGKETYAPGKGYHVFAGKEPNHALGKSSLKPEDCVPDYSTLSETETKTLNDWHIFFSKRYNIVGRLPKAENESRI</sequence>
<dbReference type="CDD" id="cd11592">
    <property type="entry name" value="Agmatinase_PAH"/>
    <property type="match status" value="1"/>
</dbReference>
<dbReference type="InterPro" id="IPR006035">
    <property type="entry name" value="Ureohydrolase"/>
</dbReference>
<dbReference type="Pfam" id="PF00491">
    <property type="entry name" value="Arginase"/>
    <property type="match status" value="1"/>
</dbReference>
<evidence type="ECO:0000313" key="9">
    <source>
        <dbReference type="Proteomes" id="UP000758155"/>
    </source>
</evidence>
<evidence type="ECO:0000256" key="6">
    <source>
        <dbReference type="SAM" id="SignalP"/>
    </source>
</evidence>
<dbReference type="PANTHER" id="PTHR11358:SF28">
    <property type="entry name" value="HYPOTHETICAL ARGINASE FAMILY PROTEIN (EUROFUNG)"/>
    <property type="match status" value="1"/>
</dbReference>
<comment type="caution">
    <text evidence="8">The sequence shown here is derived from an EMBL/GenBank/DDBJ whole genome shotgun (WGS) entry which is preliminary data.</text>
</comment>
<dbReference type="PROSITE" id="PS51409">
    <property type="entry name" value="ARGINASE_2"/>
    <property type="match status" value="1"/>
</dbReference>